<dbReference type="PANTHER" id="PTHR34653">
    <property type="match status" value="1"/>
</dbReference>
<evidence type="ECO:0000256" key="1">
    <source>
        <dbReference type="ARBA" id="ARBA00004117"/>
    </source>
</evidence>
<organism evidence="6 7">
    <name type="scientific">Roseateles asaccharophilus</name>
    <dbReference type="NCBI Taxonomy" id="582607"/>
    <lineage>
        <taxon>Bacteria</taxon>
        <taxon>Pseudomonadati</taxon>
        <taxon>Pseudomonadota</taxon>
        <taxon>Betaproteobacteria</taxon>
        <taxon>Burkholderiales</taxon>
        <taxon>Sphaerotilaceae</taxon>
        <taxon>Roseateles</taxon>
    </lineage>
</organism>
<dbReference type="NCBIfam" id="TIGR00205">
    <property type="entry name" value="fliE"/>
    <property type="match status" value="1"/>
</dbReference>
<accession>A0A4R6MT63</accession>
<dbReference type="InterPro" id="IPR001624">
    <property type="entry name" value="FliE"/>
</dbReference>
<dbReference type="GO" id="GO:0005198">
    <property type="term" value="F:structural molecule activity"/>
    <property type="evidence" value="ECO:0007669"/>
    <property type="project" value="UniProtKB-UniRule"/>
</dbReference>
<sequence>MDLKLKPFDFAQAAARAGLAVNGQPLTPAVKGGASFGDAMAQAMKSVSQAQTEASRMQREVQLDNPNVSLEDTMIAMQKAQIGFQATLQVRNRLVSAYSEIMNMQV</sequence>
<dbReference type="OrthoDB" id="8909229at2"/>
<proteinExistence type="inferred from homology"/>
<gene>
    <name evidence="4" type="primary">fliE</name>
    <name evidence="6" type="ORF">DFR39_11161</name>
</gene>
<keyword evidence="6" id="KW-0966">Cell projection</keyword>
<dbReference type="EMBL" id="SNXE01000011">
    <property type="protein sequence ID" value="TDP05556.1"/>
    <property type="molecule type" value="Genomic_DNA"/>
</dbReference>
<evidence type="ECO:0000313" key="6">
    <source>
        <dbReference type="EMBL" id="TDP05556.1"/>
    </source>
</evidence>
<evidence type="ECO:0000313" key="7">
    <source>
        <dbReference type="Proteomes" id="UP000295357"/>
    </source>
</evidence>
<evidence type="ECO:0000256" key="4">
    <source>
        <dbReference type="HAMAP-Rule" id="MF_00724"/>
    </source>
</evidence>
<dbReference type="RefSeq" id="WP_133605300.1">
    <property type="nucleotide sequence ID" value="NZ_JAUFPJ010000013.1"/>
</dbReference>
<dbReference type="PRINTS" id="PR01006">
    <property type="entry name" value="FLGHOOKFLIE"/>
</dbReference>
<dbReference type="GO" id="GO:0003774">
    <property type="term" value="F:cytoskeletal motor activity"/>
    <property type="evidence" value="ECO:0007669"/>
    <property type="project" value="InterPro"/>
</dbReference>
<name>A0A4R6MT63_9BURK</name>
<keyword evidence="6" id="KW-0282">Flagellum</keyword>
<keyword evidence="3 4" id="KW-0975">Bacterial flagellum</keyword>
<dbReference type="AlphaFoldDB" id="A0A4R6MT63"/>
<protein>
    <recommendedName>
        <fullName evidence="4 5">Flagellar hook-basal body complex protein FliE</fullName>
    </recommendedName>
</protein>
<evidence type="ECO:0000256" key="3">
    <source>
        <dbReference type="ARBA" id="ARBA00023143"/>
    </source>
</evidence>
<dbReference type="Proteomes" id="UP000295357">
    <property type="component" value="Unassembled WGS sequence"/>
</dbReference>
<dbReference type="GO" id="GO:0071973">
    <property type="term" value="P:bacterial-type flagellum-dependent cell motility"/>
    <property type="evidence" value="ECO:0007669"/>
    <property type="project" value="InterPro"/>
</dbReference>
<dbReference type="GO" id="GO:0009425">
    <property type="term" value="C:bacterial-type flagellum basal body"/>
    <property type="evidence" value="ECO:0007669"/>
    <property type="project" value="UniProtKB-SubCell"/>
</dbReference>
<evidence type="ECO:0000256" key="5">
    <source>
        <dbReference type="NCBIfam" id="TIGR00205"/>
    </source>
</evidence>
<comment type="caution">
    <text evidence="6">The sequence shown here is derived from an EMBL/GenBank/DDBJ whole genome shotgun (WGS) entry which is preliminary data.</text>
</comment>
<keyword evidence="6" id="KW-0969">Cilium</keyword>
<dbReference type="PANTHER" id="PTHR34653:SF1">
    <property type="entry name" value="FLAGELLAR HOOK-BASAL BODY COMPLEX PROTEIN FLIE"/>
    <property type="match status" value="1"/>
</dbReference>
<reference evidence="6 7" key="1">
    <citation type="submission" date="2019-03" db="EMBL/GenBank/DDBJ databases">
        <title>Genomic Encyclopedia of Type Strains, Phase IV (KMG-IV): sequencing the most valuable type-strain genomes for metagenomic binning, comparative biology and taxonomic classification.</title>
        <authorList>
            <person name="Goeker M."/>
        </authorList>
    </citation>
    <scope>NUCLEOTIDE SEQUENCE [LARGE SCALE GENOMIC DNA]</scope>
    <source>
        <strain evidence="6 7">DSM 25082</strain>
    </source>
</reference>
<evidence type="ECO:0000256" key="2">
    <source>
        <dbReference type="ARBA" id="ARBA00009272"/>
    </source>
</evidence>
<comment type="subcellular location">
    <subcellularLocation>
        <location evidence="1 4">Bacterial flagellum basal body</location>
    </subcellularLocation>
</comment>
<dbReference type="HAMAP" id="MF_00724">
    <property type="entry name" value="FliE"/>
    <property type="match status" value="1"/>
</dbReference>
<comment type="similarity">
    <text evidence="2 4">Belongs to the FliE family.</text>
</comment>
<keyword evidence="7" id="KW-1185">Reference proteome</keyword>
<dbReference type="Pfam" id="PF02049">
    <property type="entry name" value="FliE"/>
    <property type="match status" value="1"/>
</dbReference>